<keyword evidence="2" id="KW-1185">Reference proteome</keyword>
<dbReference type="EMBL" id="JAPDIA010000009">
    <property type="protein sequence ID" value="MDG0814488.1"/>
    <property type="molecule type" value="Genomic_DNA"/>
</dbReference>
<reference evidence="1" key="1">
    <citation type="submission" date="2022-10" db="EMBL/GenBank/DDBJ databases">
        <title>Comparative genomic analysis of Cohnella hashimotonis sp. nov., isolated from the International Space Station.</title>
        <authorList>
            <person name="Simpson A."/>
            <person name="Venkateswaran K."/>
        </authorList>
    </citation>
    <scope>NUCLEOTIDE SEQUENCE</scope>
    <source>
        <strain evidence="1">DSM 28161</strain>
    </source>
</reference>
<name>A0A9X4L0V1_9BACL</name>
<evidence type="ECO:0000313" key="2">
    <source>
        <dbReference type="Proteomes" id="UP001153404"/>
    </source>
</evidence>
<dbReference type="InterPro" id="IPR035903">
    <property type="entry name" value="HesB-like_dom_sf"/>
</dbReference>
<evidence type="ECO:0000313" key="1">
    <source>
        <dbReference type="EMBL" id="MDG0814488.1"/>
    </source>
</evidence>
<sequence length="91" mass="10219">MELRISEAAAACFLEEWAYSRGDKVRIYVRYISGGSEPYGFGIMLDDPVDPAAEADADGLHFYMESKDVWFIEQGTLTIDRDEDGIAFKVS</sequence>
<dbReference type="AlphaFoldDB" id="A0A9X4L0V1"/>
<dbReference type="RefSeq" id="WP_277539457.1">
    <property type="nucleotide sequence ID" value="NZ_JAPDIA010000009.1"/>
</dbReference>
<dbReference type="Proteomes" id="UP001153404">
    <property type="component" value="Unassembled WGS sequence"/>
</dbReference>
<dbReference type="SUPFAM" id="SSF89360">
    <property type="entry name" value="HesB-like domain"/>
    <property type="match status" value="1"/>
</dbReference>
<comment type="caution">
    <text evidence="1">The sequence shown here is derived from an EMBL/GenBank/DDBJ whole genome shotgun (WGS) entry which is preliminary data.</text>
</comment>
<protein>
    <submittedName>
        <fullName evidence="1">Fe-S cluster assembly protein HesB</fullName>
    </submittedName>
</protein>
<organism evidence="1 2">
    <name type="scientific">Cohnella rhizosphaerae</name>
    <dbReference type="NCBI Taxonomy" id="1457232"/>
    <lineage>
        <taxon>Bacteria</taxon>
        <taxon>Bacillati</taxon>
        <taxon>Bacillota</taxon>
        <taxon>Bacilli</taxon>
        <taxon>Bacillales</taxon>
        <taxon>Paenibacillaceae</taxon>
        <taxon>Cohnella</taxon>
    </lineage>
</organism>
<proteinExistence type="predicted"/>
<gene>
    <name evidence="1" type="ORF">OMP40_38295</name>
</gene>
<accession>A0A9X4L0V1</accession>